<sequence>MGRLMRAKDWRGSGLGMPASWPASTKTAVSICLNSLFPMILWLGPELRIVYNDAYIPFLGHAKHPRVLGLPGKDAWSEIWSSIAPLHARVYAGQAVSVEDSVFFFNRHCTREEVYVTFSYSPILSADGDVEGVFCACTETTGKIVAARRLETLHTIGARALGARNVADACVAAAVALVGNTFDLPFAAIYLLDDERRAAVRVAGTGLDPSPLPERVHPDGPSWLDRAMHDALSGAPTEVVDVPPDERLRGGPWDDEIKQAVVVPITGSSNAPVALLVAGVSTRRPLDSDYAHFYGLLAGHVSKAIVDGQAYDVERRRAETLAEIDQAKTVFFPTSATSSVRRSPCCSDRWNAFWAAWRWTTPCASRST</sequence>
<reference evidence="2 3" key="1">
    <citation type="journal article" date="2024" name="Curr. Microbiol.">
        <title>Luteibacter sahnii sp. nov., A Novel Yellow-Colored Xanthomonadin Pigment Producing Probiotic Bacterium from Healthy Rice Seed Microbiome.</title>
        <authorList>
            <person name="Jaiswal G."/>
            <person name="Rana R."/>
            <person name="Nayak P.K."/>
            <person name="Chouhan R."/>
            <person name="Gandhi S.G."/>
            <person name="Patel H.K."/>
            <person name="Patil P.B."/>
        </authorList>
    </citation>
    <scope>NUCLEOTIDE SEQUENCE [LARGE SCALE GENOMIC DNA]</scope>
    <source>
        <strain evidence="2 3">PPL201</strain>
    </source>
</reference>
<name>A0ABT6BBQ9_9GAMM</name>
<organism evidence="2 3">
    <name type="scientific">Luteibacter sahnii</name>
    <dbReference type="NCBI Taxonomy" id="3021977"/>
    <lineage>
        <taxon>Bacteria</taxon>
        <taxon>Pseudomonadati</taxon>
        <taxon>Pseudomonadota</taxon>
        <taxon>Gammaproteobacteria</taxon>
        <taxon>Lysobacterales</taxon>
        <taxon>Rhodanobacteraceae</taxon>
        <taxon>Luteibacter</taxon>
    </lineage>
</organism>
<evidence type="ECO:0000313" key="2">
    <source>
        <dbReference type="EMBL" id="MDF4025568.1"/>
    </source>
</evidence>
<dbReference type="Gene3D" id="3.30.450.40">
    <property type="match status" value="1"/>
</dbReference>
<proteinExistence type="predicted"/>
<dbReference type="EMBL" id="JARJJS010000002">
    <property type="protein sequence ID" value="MDF4025568.1"/>
    <property type="molecule type" value="Genomic_DNA"/>
</dbReference>
<dbReference type="Gene3D" id="3.30.450.20">
    <property type="entry name" value="PAS domain"/>
    <property type="match status" value="1"/>
</dbReference>
<protein>
    <submittedName>
        <fullName evidence="2">GAF domain-containing protein</fullName>
    </submittedName>
</protein>
<dbReference type="Pfam" id="PF08448">
    <property type="entry name" value="PAS_4"/>
    <property type="match status" value="1"/>
</dbReference>
<accession>A0ABT6BBQ9</accession>
<dbReference type="SUPFAM" id="SSF55781">
    <property type="entry name" value="GAF domain-like"/>
    <property type="match status" value="1"/>
</dbReference>
<dbReference type="InterPro" id="IPR003018">
    <property type="entry name" value="GAF"/>
</dbReference>
<dbReference type="Proteomes" id="UP001528850">
    <property type="component" value="Unassembled WGS sequence"/>
</dbReference>
<dbReference type="SMART" id="SM00065">
    <property type="entry name" value="GAF"/>
    <property type="match status" value="1"/>
</dbReference>
<evidence type="ECO:0000259" key="1">
    <source>
        <dbReference type="SMART" id="SM00065"/>
    </source>
</evidence>
<dbReference type="InterPro" id="IPR029016">
    <property type="entry name" value="GAF-like_dom_sf"/>
</dbReference>
<dbReference type="InterPro" id="IPR013656">
    <property type="entry name" value="PAS_4"/>
</dbReference>
<comment type="caution">
    <text evidence="2">The sequence shown here is derived from an EMBL/GenBank/DDBJ whole genome shotgun (WGS) entry which is preliminary data.</text>
</comment>
<feature type="domain" description="GAF" evidence="1">
    <location>
        <begin position="166"/>
        <end position="315"/>
    </location>
</feature>
<keyword evidence="3" id="KW-1185">Reference proteome</keyword>
<dbReference type="Pfam" id="PF13185">
    <property type="entry name" value="GAF_2"/>
    <property type="match status" value="1"/>
</dbReference>
<evidence type="ECO:0000313" key="3">
    <source>
        <dbReference type="Proteomes" id="UP001528850"/>
    </source>
</evidence>
<gene>
    <name evidence="2" type="ORF">P3W24_11390</name>
</gene>